<protein>
    <recommendedName>
        <fullName evidence="1">USP domain-containing protein</fullName>
    </recommendedName>
</protein>
<dbReference type="EMBL" id="CAWYQH010000096">
    <property type="protein sequence ID" value="CAK8682868.1"/>
    <property type="molecule type" value="Genomic_DNA"/>
</dbReference>
<evidence type="ECO:0000313" key="2">
    <source>
        <dbReference type="EMBL" id="CAK8682868.1"/>
    </source>
</evidence>
<feature type="domain" description="USP" evidence="1">
    <location>
        <begin position="1"/>
        <end position="133"/>
    </location>
</feature>
<proteinExistence type="predicted"/>
<dbReference type="SUPFAM" id="SSF54001">
    <property type="entry name" value="Cysteine proteinases"/>
    <property type="match status" value="1"/>
</dbReference>
<dbReference type="Proteomes" id="UP001642483">
    <property type="component" value="Unassembled WGS sequence"/>
</dbReference>
<dbReference type="PROSITE" id="PS50235">
    <property type="entry name" value="USP_3"/>
    <property type="match status" value="1"/>
</dbReference>
<evidence type="ECO:0000259" key="1">
    <source>
        <dbReference type="PROSITE" id="PS50235"/>
    </source>
</evidence>
<gene>
    <name evidence="2" type="ORF">CVLEPA_LOCUS13635</name>
</gene>
<sequence length="365" mass="42469">MTPKSGYSTEMLFRCSSCPGNPMKSIKIQGRSISMSELLVIGLGRRDSKSLSEKIVVPNRELTILSTEGKLLYKLHTVICYVQFGEGKGHYITYIMCEKRVVQCDGVDVGIVEYDTVRSKIDRCGYIFFYKNTANIPKHEKDVYKNTPFMKENKSQHCKKIIQRRKRPRCILDMEIITTIELEEFQPQYNLEGEAGKHWKDLPTAVLDNIAQSLIDLIQFSVENAKSNMFAYRHYLSLQCSMTKLKLYDSKVKYTEEDLNSNLVLNVMEFVRSRLCVQQVRKRWIDNSVISRITVGNLYIKEILLDKRKEPAQYFEKYQCSCNDYLAWVLDVEAVIYLTMHLYHLDYNSASKKLNFPIITSVDEI</sequence>
<keyword evidence="3" id="KW-1185">Reference proteome</keyword>
<name>A0ABP0FTB3_CLALP</name>
<evidence type="ECO:0000313" key="3">
    <source>
        <dbReference type="Proteomes" id="UP001642483"/>
    </source>
</evidence>
<dbReference type="Gene3D" id="3.90.70.10">
    <property type="entry name" value="Cysteine proteinases"/>
    <property type="match status" value="1"/>
</dbReference>
<comment type="caution">
    <text evidence="2">The sequence shown here is derived from an EMBL/GenBank/DDBJ whole genome shotgun (WGS) entry which is preliminary data.</text>
</comment>
<accession>A0ABP0FTB3</accession>
<reference evidence="2 3" key="1">
    <citation type="submission" date="2024-02" db="EMBL/GenBank/DDBJ databases">
        <authorList>
            <person name="Daric V."/>
            <person name="Darras S."/>
        </authorList>
    </citation>
    <scope>NUCLEOTIDE SEQUENCE [LARGE SCALE GENOMIC DNA]</scope>
</reference>
<organism evidence="2 3">
    <name type="scientific">Clavelina lepadiformis</name>
    <name type="common">Light-bulb sea squirt</name>
    <name type="synonym">Ascidia lepadiformis</name>
    <dbReference type="NCBI Taxonomy" id="159417"/>
    <lineage>
        <taxon>Eukaryota</taxon>
        <taxon>Metazoa</taxon>
        <taxon>Chordata</taxon>
        <taxon>Tunicata</taxon>
        <taxon>Ascidiacea</taxon>
        <taxon>Aplousobranchia</taxon>
        <taxon>Clavelinidae</taxon>
        <taxon>Clavelina</taxon>
    </lineage>
</organism>
<dbReference type="InterPro" id="IPR038765">
    <property type="entry name" value="Papain-like_cys_pep_sf"/>
</dbReference>
<dbReference type="InterPro" id="IPR028889">
    <property type="entry name" value="USP"/>
</dbReference>